<proteinExistence type="predicted"/>
<sequence length="214" mass="23381">MGEVFAGRYELLDLIGQGGMGSVWRVHDRRTDPVVAAKVLRQSDAASLLRFVRETAFRIQHPHVVTPLGWAGEDDRVLFTMPVVDGGSVATPVGDHGPLPAPFVAEILRRVLDGLGAVHASRVVHRDVKPANILLRATGGRPAARLPDGLRDRRRARRTASDPDRCRDRHAGVHGAGATAGRGHDRQRPLCPGRRRDRHAHRAAAAGRGRRWPP</sequence>
<gene>
    <name evidence="1" type="ORF">LP422_15375</name>
</gene>
<name>A0AC61U2L2_9MICO</name>
<protein>
    <submittedName>
        <fullName evidence="1">Protein kinase</fullName>
    </submittedName>
</protein>
<keyword evidence="1" id="KW-0808">Transferase</keyword>
<keyword evidence="1" id="KW-0418">Kinase</keyword>
<organism evidence="1 2">
    <name type="scientific">Janibacter limosus</name>
    <dbReference type="NCBI Taxonomy" id="53458"/>
    <lineage>
        <taxon>Bacteria</taxon>
        <taxon>Bacillati</taxon>
        <taxon>Actinomycetota</taxon>
        <taxon>Actinomycetes</taxon>
        <taxon>Micrococcales</taxon>
        <taxon>Intrasporangiaceae</taxon>
        <taxon>Janibacter</taxon>
    </lineage>
</organism>
<evidence type="ECO:0000313" key="2">
    <source>
        <dbReference type="Proteomes" id="UP001059663"/>
    </source>
</evidence>
<accession>A0AC61U2L2</accession>
<evidence type="ECO:0000313" key="1">
    <source>
        <dbReference type="EMBL" id="UUZ44022.1"/>
    </source>
</evidence>
<dbReference type="Proteomes" id="UP001059663">
    <property type="component" value="Chromosome"/>
</dbReference>
<reference evidence="1" key="1">
    <citation type="submission" date="2021-11" db="EMBL/GenBank/DDBJ databases">
        <title>Study of the species diversity of bacterial strains isolated from a unique natural object - Shulgan-Tash cave (Bashkiria).</title>
        <authorList>
            <person name="Sazanova A.L."/>
            <person name="Chirak E.R."/>
            <person name="Safronova V.I."/>
        </authorList>
    </citation>
    <scope>NUCLEOTIDE SEQUENCE</scope>
    <source>
        <strain evidence="1">P1</strain>
    </source>
</reference>
<dbReference type="EMBL" id="CP087977">
    <property type="protein sequence ID" value="UUZ44022.1"/>
    <property type="molecule type" value="Genomic_DNA"/>
</dbReference>